<feature type="chain" id="PRO_5012961448" description="Expansin-like EG45 domain-containing protein" evidence="3">
    <location>
        <begin position="25"/>
        <end position="281"/>
    </location>
</feature>
<dbReference type="Gene3D" id="2.40.40.10">
    <property type="entry name" value="RlpA-like domain"/>
    <property type="match status" value="1"/>
</dbReference>
<evidence type="ECO:0000256" key="1">
    <source>
        <dbReference type="ARBA" id="ARBA00022729"/>
    </source>
</evidence>
<proteinExistence type="predicted"/>
<comment type="caution">
    <text evidence="5">The sequence shown here is derived from an EMBL/GenBank/DDBJ whole genome shotgun (WGS) entry which is preliminary data.</text>
</comment>
<accession>A0A1Z5J6Q7</accession>
<dbReference type="InterPro" id="IPR036908">
    <property type="entry name" value="RlpA-like_sf"/>
</dbReference>
<dbReference type="SUPFAM" id="SSF50685">
    <property type="entry name" value="Barwin-like endoglucanases"/>
    <property type="match status" value="1"/>
</dbReference>
<dbReference type="OrthoDB" id="44829at2759"/>
<feature type="region of interest" description="Disordered" evidence="2">
    <location>
        <begin position="38"/>
        <end position="63"/>
    </location>
</feature>
<name>A0A1Z5J6Q7_FISSO</name>
<dbReference type="AlphaFoldDB" id="A0A1Z5J6Q7"/>
<dbReference type="PROSITE" id="PS50842">
    <property type="entry name" value="EXPANSIN_EG45"/>
    <property type="match status" value="1"/>
</dbReference>
<organism evidence="5 6">
    <name type="scientific">Fistulifera solaris</name>
    <name type="common">Oleaginous diatom</name>
    <dbReference type="NCBI Taxonomy" id="1519565"/>
    <lineage>
        <taxon>Eukaryota</taxon>
        <taxon>Sar</taxon>
        <taxon>Stramenopiles</taxon>
        <taxon>Ochrophyta</taxon>
        <taxon>Bacillariophyta</taxon>
        <taxon>Bacillariophyceae</taxon>
        <taxon>Bacillariophycidae</taxon>
        <taxon>Naviculales</taxon>
        <taxon>Naviculaceae</taxon>
        <taxon>Fistulifera</taxon>
    </lineage>
</organism>
<dbReference type="CDD" id="cd22271">
    <property type="entry name" value="DPBB_EXP_N-like"/>
    <property type="match status" value="1"/>
</dbReference>
<dbReference type="EMBL" id="BDSP01000011">
    <property type="protein sequence ID" value="GAX09685.1"/>
    <property type="molecule type" value="Genomic_DNA"/>
</dbReference>
<dbReference type="PANTHER" id="PTHR31836:SF21">
    <property type="entry name" value="EXPANSIN-LIKE PROTEIN 7"/>
    <property type="match status" value="1"/>
</dbReference>
<dbReference type="InterPro" id="IPR007118">
    <property type="entry name" value="Expan_Lol_pI"/>
</dbReference>
<dbReference type="PANTHER" id="PTHR31836">
    <property type="match status" value="1"/>
</dbReference>
<evidence type="ECO:0000259" key="4">
    <source>
        <dbReference type="PROSITE" id="PS50842"/>
    </source>
</evidence>
<feature type="domain" description="Expansin-like EG45" evidence="4">
    <location>
        <begin position="83"/>
        <end position="193"/>
    </location>
</feature>
<evidence type="ECO:0000256" key="2">
    <source>
        <dbReference type="SAM" id="MobiDB-lite"/>
    </source>
</evidence>
<evidence type="ECO:0000313" key="5">
    <source>
        <dbReference type="EMBL" id="GAX09685.1"/>
    </source>
</evidence>
<feature type="signal peptide" evidence="3">
    <location>
        <begin position="1"/>
        <end position="24"/>
    </location>
</feature>
<dbReference type="PRINTS" id="PR01225">
    <property type="entry name" value="EXPANSNFAMLY"/>
</dbReference>
<reference evidence="5 6" key="1">
    <citation type="journal article" date="2015" name="Plant Cell">
        <title>Oil accumulation by the oleaginous diatom Fistulifera solaris as revealed by the genome and transcriptome.</title>
        <authorList>
            <person name="Tanaka T."/>
            <person name="Maeda Y."/>
            <person name="Veluchamy A."/>
            <person name="Tanaka M."/>
            <person name="Abida H."/>
            <person name="Marechal E."/>
            <person name="Bowler C."/>
            <person name="Muto M."/>
            <person name="Sunaga Y."/>
            <person name="Tanaka M."/>
            <person name="Yoshino T."/>
            <person name="Taniguchi T."/>
            <person name="Fukuda Y."/>
            <person name="Nemoto M."/>
            <person name="Matsumoto M."/>
            <person name="Wong P.S."/>
            <person name="Aburatani S."/>
            <person name="Fujibuchi W."/>
        </authorList>
    </citation>
    <scope>NUCLEOTIDE SEQUENCE [LARGE SCALE GENOMIC DNA]</scope>
    <source>
        <strain evidence="5 6">JPCC DA0580</strain>
    </source>
</reference>
<sequence>MTKTNQIFNAILAFLLFGLPQCHAERWLQGVCGLMTSTRDDDTSNSDNDTSNGVPGQDEISIPAGTTKGLLTRWQTPGYAIPPGSCQLTQDPSIAKGSSWLEPYAFNGTRVCAVPIEMFQDGLDCGSCYELTYTGEKATNAGRAGKATIQVINHGDIMGFDCQPEVFEEITGNAVGGIFPVYFKRVDCIYTPPTVVVLTGDNAYYTKVLVAGGHEGVRAVSMTLGGKRYNLSRVNGATWATKLDGQSGATSFSLTYRDGTVEEVSGCFGGKWPVATSSQCS</sequence>
<protein>
    <recommendedName>
        <fullName evidence="4">Expansin-like EG45 domain-containing protein</fullName>
    </recommendedName>
</protein>
<dbReference type="Proteomes" id="UP000198406">
    <property type="component" value="Unassembled WGS sequence"/>
</dbReference>
<dbReference type="GO" id="GO:0005576">
    <property type="term" value="C:extracellular region"/>
    <property type="evidence" value="ECO:0007669"/>
    <property type="project" value="InterPro"/>
</dbReference>
<keyword evidence="1 3" id="KW-0732">Signal</keyword>
<gene>
    <name evidence="5" type="ORF">FisN_19Lh156</name>
</gene>
<dbReference type="InParanoid" id="A0A1Z5J6Q7"/>
<evidence type="ECO:0000313" key="6">
    <source>
        <dbReference type="Proteomes" id="UP000198406"/>
    </source>
</evidence>
<evidence type="ECO:0000256" key="3">
    <source>
        <dbReference type="SAM" id="SignalP"/>
    </source>
</evidence>
<keyword evidence="6" id="KW-1185">Reference proteome</keyword>
<dbReference type="InterPro" id="IPR051477">
    <property type="entry name" value="Expansin_CellWall"/>
</dbReference>
<dbReference type="InterPro" id="IPR007112">
    <property type="entry name" value="Expansin/allergen_DPBB_dom"/>
</dbReference>